<protein>
    <submittedName>
        <fullName evidence="4">Peptidase, M23/M37 family</fullName>
    </submittedName>
</protein>
<evidence type="ECO:0000259" key="3">
    <source>
        <dbReference type="Pfam" id="PF18421"/>
    </source>
</evidence>
<comment type="caution">
    <text evidence="4">The sequence shown here is derived from an EMBL/GenBank/DDBJ whole genome shotgun (WGS) entry which is preliminary data.</text>
</comment>
<dbReference type="PANTHER" id="PTHR21666:SF285">
    <property type="entry name" value="M23 FAMILY METALLOPEPTIDASE"/>
    <property type="match status" value="1"/>
</dbReference>
<dbReference type="RefSeq" id="WP_051546244.1">
    <property type="nucleotide sequence ID" value="NZ_CAAAJD010000011.1"/>
</dbReference>
<evidence type="ECO:0000259" key="2">
    <source>
        <dbReference type="Pfam" id="PF01551"/>
    </source>
</evidence>
<feature type="signal peptide" evidence="1">
    <location>
        <begin position="1"/>
        <end position="26"/>
    </location>
</feature>
<dbReference type="AlphaFoldDB" id="A0A0W0W084"/>
<dbReference type="OrthoDB" id="9805070at2"/>
<dbReference type="EMBL" id="LNYI01000003">
    <property type="protein sequence ID" value="KTD25681.1"/>
    <property type="molecule type" value="Genomic_DNA"/>
</dbReference>
<keyword evidence="1" id="KW-0732">Signal</keyword>
<feature type="chain" id="PRO_5006915210" evidence="1">
    <location>
        <begin position="27"/>
        <end position="300"/>
    </location>
</feature>
<dbReference type="Gene3D" id="2.70.70.10">
    <property type="entry name" value="Glucose Permease (Domain IIA)"/>
    <property type="match status" value="1"/>
</dbReference>
<evidence type="ECO:0000313" key="5">
    <source>
        <dbReference type="Proteomes" id="UP000054869"/>
    </source>
</evidence>
<dbReference type="InterPro" id="IPR011055">
    <property type="entry name" value="Dup_hybrid_motif"/>
</dbReference>
<dbReference type="CDD" id="cd12797">
    <property type="entry name" value="M23_peptidase"/>
    <property type="match status" value="1"/>
</dbReference>
<keyword evidence="5" id="KW-1185">Reference proteome</keyword>
<reference evidence="4 5" key="1">
    <citation type="submission" date="2015-11" db="EMBL/GenBank/DDBJ databases">
        <title>Genomic analysis of 38 Legionella species identifies large and diverse effector repertoires.</title>
        <authorList>
            <person name="Burstein D."/>
            <person name="Amaro F."/>
            <person name="Zusman T."/>
            <person name="Lifshitz Z."/>
            <person name="Cohen O."/>
            <person name="Gilbert J.A."/>
            <person name="Pupko T."/>
            <person name="Shuman H.A."/>
            <person name="Segal G."/>
        </authorList>
    </citation>
    <scope>NUCLEOTIDE SEQUENCE [LARGE SCALE GENOMIC DNA]</scope>
    <source>
        <strain evidence="4 5">ATCC 49751</strain>
    </source>
</reference>
<feature type="domain" description="Peptidase family M23 N-terminal" evidence="3">
    <location>
        <begin position="32"/>
        <end position="104"/>
    </location>
</feature>
<dbReference type="InterPro" id="IPR016047">
    <property type="entry name" value="M23ase_b-sheet_dom"/>
</dbReference>
<dbReference type="eggNOG" id="COG0739">
    <property type="taxonomic scope" value="Bacteria"/>
</dbReference>
<dbReference type="Pfam" id="PF18421">
    <property type="entry name" value="Peptidase_M23_N"/>
    <property type="match status" value="1"/>
</dbReference>
<feature type="domain" description="M23ase beta-sheet core" evidence="2">
    <location>
        <begin position="178"/>
        <end position="272"/>
    </location>
</feature>
<dbReference type="SUPFAM" id="SSF51261">
    <property type="entry name" value="Duplicated hybrid motif"/>
    <property type="match status" value="1"/>
</dbReference>
<dbReference type="PATRIC" id="fig|45067.4.peg.74"/>
<dbReference type="InterPro" id="IPR050570">
    <property type="entry name" value="Cell_wall_metabolism_enzyme"/>
</dbReference>
<gene>
    <name evidence="4" type="ORF">Llan_0071</name>
</gene>
<dbReference type="Proteomes" id="UP000054869">
    <property type="component" value="Unassembled WGS sequence"/>
</dbReference>
<dbReference type="Gene3D" id="2.60.40.1590">
    <property type="entry name" value="Peptidoglycan hydrolase domains"/>
    <property type="match status" value="1"/>
</dbReference>
<evidence type="ECO:0000313" key="4">
    <source>
        <dbReference type="EMBL" id="KTD25681.1"/>
    </source>
</evidence>
<dbReference type="PANTHER" id="PTHR21666">
    <property type="entry name" value="PEPTIDASE-RELATED"/>
    <property type="match status" value="1"/>
</dbReference>
<sequence length="300" mass="33367">MKDWMKWVGCMTSLLFLWGNSLIATANVLPENHSVNGGVTIIPIDLKQKPEVYYDNKKIVVLPSSRPNQWLLVVGIPLDKNESIQNLIMTKPYQMTIPFHVSNKFYATQSLTIGNQRLVDPYTEDKIRIDEENKEMALLYAQFTPTDPFAEGFKAPSHGPISGLFGLKRVFNNQPRPPHSGLDIAAPEDTPVRVITKGNVISTKEYFFTGNTVIVDHGMGVFSLYAHLKRIDVKVGDHVKQGDQIGTVGKTGRATGPHLHWSMIMNQTLVDPLLFVPVRVITASTSVPKTLPQAAQKPTP</sequence>
<dbReference type="InterPro" id="IPR040487">
    <property type="entry name" value="Peptidase_M23_N"/>
</dbReference>
<organism evidence="4 5">
    <name type="scientific">Legionella lansingensis</name>
    <dbReference type="NCBI Taxonomy" id="45067"/>
    <lineage>
        <taxon>Bacteria</taxon>
        <taxon>Pseudomonadati</taxon>
        <taxon>Pseudomonadota</taxon>
        <taxon>Gammaproteobacteria</taxon>
        <taxon>Legionellales</taxon>
        <taxon>Legionellaceae</taxon>
        <taxon>Legionella</taxon>
    </lineage>
</organism>
<evidence type="ECO:0000256" key="1">
    <source>
        <dbReference type="SAM" id="SignalP"/>
    </source>
</evidence>
<dbReference type="GO" id="GO:0004222">
    <property type="term" value="F:metalloendopeptidase activity"/>
    <property type="evidence" value="ECO:0007669"/>
    <property type="project" value="TreeGrafter"/>
</dbReference>
<dbReference type="STRING" id="45067.Llan_0071"/>
<dbReference type="Pfam" id="PF01551">
    <property type="entry name" value="Peptidase_M23"/>
    <property type="match status" value="1"/>
</dbReference>
<proteinExistence type="predicted"/>
<name>A0A0W0W084_9GAMM</name>
<accession>A0A0W0W084</accession>